<protein>
    <recommendedName>
        <fullName evidence="1">pEK499-p136 HEPN domain-containing protein</fullName>
    </recommendedName>
</protein>
<evidence type="ECO:0000313" key="3">
    <source>
        <dbReference type="Proteomes" id="UP001497527"/>
    </source>
</evidence>
<evidence type="ECO:0000259" key="1">
    <source>
        <dbReference type="Pfam" id="PF18736"/>
    </source>
</evidence>
<dbReference type="Proteomes" id="UP001497527">
    <property type="component" value="Unassembled WGS sequence"/>
</dbReference>
<organism evidence="2 3">
    <name type="scientific">Tenacibaculum polynesiense</name>
    <dbReference type="NCBI Taxonomy" id="3137857"/>
    <lineage>
        <taxon>Bacteria</taxon>
        <taxon>Pseudomonadati</taxon>
        <taxon>Bacteroidota</taxon>
        <taxon>Flavobacteriia</taxon>
        <taxon>Flavobacteriales</taxon>
        <taxon>Flavobacteriaceae</taxon>
        <taxon>Tenacibaculum</taxon>
    </lineage>
</organism>
<sequence>MGIEKGKYDVELIRRTKELIQDYDGKYNLTLLMNGLLSLIVLPQEHNSRIRKLTFMNTDLNDIPEIKFVLESPRFYFDRRGFNNDLKNLMKRIRNGISHQRIETINTKGKWKGVKIQDLDRHNNVGLNLELKTSELRKFAFFIADEYIKEVRKASG</sequence>
<keyword evidence="3" id="KW-1185">Reference proteome</keyword>
<proteinExistence type="predicted"/>
<dbReference type="Pfam" id="PF18736">
    <property type="entry name" value="pEK499_p136"/>
    <property type="match status" value="1"/>
</dbReference>
<dbReference type="InterPro" id="IPR041318">
    <property type="entry name" value="pEK499_p136"/>
</dbReference>
<dbReference type="EMBL" id="CAXJIO010000010">
    <property type="protein sequence ID" value="CAL2101676.1"/>
    <property type="molecule type" value="Genomic_DNA"/>
</dbReference>
<dbReference type="RefSeq" id="WP_348715167.1">
    <property type="nucleotide sequence ID" value="NZ_CAXJIO010000010.1"/>
</dbReference>
<accession>A0ABM9P7Y6</accession>
<name>A0ABM9P7Y6_9FLAO</name>
<feature type="domain" description="pEK499-p136 HEPN" evidence="1">
    <location>
        <begin position="4"/>
        <end position="153"/>
    </location>
</feature>
<evidence type="ECO:0000313" key="2">
    <source>
        <dbReference type="EMBL" id="CAL2101676.1"/>
    </source>
</evidence>
<reference evidence="2 3" key="1">
    <citation type="submission" date="2024-05" db="EMBL/GenBank/DDBJ databases">
        <authorList>
            <person name="Duchaud E."/>
        </authorList>
    </citation>
    <scope>NUCLEOTIDE SEQUENCE [LARGE SCALE GENOMIC DNA]</scope>
    <source>
        <strain evidence="2">Ena-SAMPLE-TAB-13-05-2024-13:56:06:370-140308</strain>
    </source>
</reference>
<gene>
    <name evidence="2" type="ORF">T190423A01A_10239</name>
</gene>
<comment type="caution">
    <text evidence="2">The sequence shown here is derived from an EMBL/GenBank/DDBJ whole genome shotgun (WGS) entry which is preliminary data.</text>
</comment>